<keyword evidence="1" id="KW-0812">Transmembrane</keyword>
<accession>A0ABR2B0L9</accession>
<feature type="transmembrane region" description="Helical" evidence="1">
    <location>
        <begin position="164"/>
        <end position="185"/>
    </location>
</feature>
<keyword evidence="4" id="KW-1185">Reference proteome</keyword>
<dbReference type="InterPro" id="IPR026960">
    <property type="entry name" value="RVT-Znf"/>
</dbReference>
<reference evidence="3 4" key="1">
    <citation type="journal article" date="2024" name="G3 (Bethesda)">
        <title>Genome assembly of Hibiscus sabdariffa L. provides insights into metabolisms of medicinal natural products.</title>
        <authorList>
            <person name="Kim T."/>
        </authorList>
    </citation>
    <scope>NUCLEOTIDE SEQUENCE [LARGE SCALE GENOMIC DNA]</scope>
    <source>
        <strain evidence="3">TK-2024</strain>
        <tissue evidence="3">Old leaves</tissue>
    </source>
</reference>
<evidence type="ECO:0000256" key="1">
    <source>
        <dbReference type="SAM" id="Phobius"/>
    </source>
</evidence>
<gene>
    <name evidence="3" type="ORF">V6N12_042731</name>
</gene>
<keyword evidence="1" id="KW-0472">Membrane</keyword>
<sequence length="217" mass="25125">MTIELIQKADYFGGWDWSQISPFIPIHIARKIATIKPSSASLGSDVPGWRWESNRTFSTSSAYEWLVHSHSPPPSFNWHMLWQLKVPPRVKVFLWVTVHDWLLTNSERVHRHFVVSDRCSICNDCCESADHVFRHCRMATALWVVVIKPVRLHQFLSLPFGCNLIFRGLVLSLLIWSVLGSNLWFTYGCCGKIDLIEFSITHLFCSLTLAKFVEPYF</sequence>
<dbReference type="Proteomes" id="UP001472677">
    <property type="component" value="Unassembled WGS sequence"/>
</dbReference>
<dbReference type="Pfam" id="PF13966">
    <property type="entry name" value="zf-RVT"/>
    <property type="match status" value="1"/>
</dbReference>
<feature type="domain" description="Reverse transcriptase zinc-binding" evidence="2">
    <location>
        <begin position="57"/>
        <end position="143"/>
    </location>
</feature>
<evidence type="ECO:0000259" key="2">
    <source>
        <dbReference type="Pfam" id="PF13966"/>
    </source>
</evidence>
<protein>
    <recommendedName>
        <fullName evidence="2">Reverse transcriptase zinc-binding domain-containing protein</fullName>
    </recommendedName>
</protein>
<name>A0ABR2B0L9_9ROSI</name>
<comment type="caution">
    <text evidence="3">The sequence shown here is derived from an EMBL/GenBank/DDBJ whole genome shotgun (WGS) entry which is preliminary data.</text>
</comment>
<proteinExistence type="predicted"/>
<keyword evidence="1" id="KW-1133">Transmembrane helix</keyword>
<organism evidence="3 4">
    <name type="scientific">Hibiscus sabdariffa</name>
    <name type="common">roselle</name>
    <dbReference type="NCBI Taxonomy" id="183260"/>
    <lineage>
        <taxon>Eukaryota</taxon>
        <taxon>Viridiplantae</taxon>
        <taxon>Streptophyta</taxon>
        <taxon>Embryophyta</taxon>
        <taxon>Tracheophyta</taxon>
        <taxon>Spermatophyta</taxon>
        <taxon>Magnoliopsida</taxon>
        <taxon>eudicotyledons</taxon>
        <taxon>Gunneridae</taxon>
        <taxon>Pentapetalae</taxon>
        <taxon>rosids</taxon>
        <taxon>malvids</taxon>
        <taxon>Malvales</taxon>
        <taxon>Malvaceae</taxon>
        <taxon>Malvoideae</taxon>
        <taxon>Hibiscus</taxon>
    </lineage>
</organism>
<evidence type="ECO:0000313" key="3">
    <source>
        <dbReference type="EMBL" id="KAK8499896.1"/>
    </source>
</evidence>
<evidence type="ECO:0000313" key="4">
    <source>
        <dbReference type="Proteomes" id="UP001472677"/>
    </source>
</evidence>
<dbReference type="EMBL" id="JBBPBM010000226">
    <property type="protein sequence ID" value="KAK8499896.1"/>
    <property type="molecule type" value="Genomic_DNA"/>
</dbReference>